<gene>
    <name evidence="17" type="ORF">PCOR1329_LOCUS27669</name>
</gene>
<dbReference type="InterPro" id="IPR005821">
    <property type="entry name" value="Ion_trans_dom"/>
</dbReference>
<evidence type="ECO:0000256" key="9">
    <source>
        <dbReference type="ARBA" id="ARBA00022989"/>
    </source>
</evidence>
<name>A0ABN9S9F8_9DINO</name>
<evidence type="ECO:0000256" key="11">
    <source>
        <dbReference type="ARBA" id="ARBA00023136"/>
    </source>
</evidence>
<dbReference type="CDD" id="cd00051">
    <property type="entry name" value="EFh"/>
    <property type="match status" value="1"/>
</dbReference>
<evidence type="ECO:0000259" key="16">
    <source>
        <dbReference type="PROSITE" id="PS50222"/>
    </source>
</evidence>
<dbReference type="SUPFAM" id="SSF47473">
    <property type="entry name" value="EF-hand"/>
    <property type="match status" value="1"/>
</dbReference>
<dbReference type="PANTHER" id="PTHR45628">
    <property type="entry name" value="VOLTAGE-DEPENDENT CALCIUM CHANNEL TYPE A SUBUNIT ALPHA-1"/>
    <property type="match status" value="1"/>
</dbReference>
<feature type="region of interest" description="Disordered" evidence="14">
    <location>
        <begin position="48"/>
        <end position="84"/>
    </location>
</feature>
<evidence type="ECO:0000256" key="15">
    <source>
        <dbReference type="SAM" id="Phobius"/>
    </source>
</evidence>
<keyword evidence="11 15" id="KW-0472">Membrane</keyword>
<keyword evidence="10" id="KW-0406">Ion transport</keyword>
<comment type="subcellular location">
    <subcellularLocation>
        <location evidence="1">Membrane</location>
        <topology evidence="1">Multi-pass membrane protein</topology>
    </subcellularLocation>
</comment>
<evidence type="ECO:0000256" key="2">
    <source>
        <dbReference type="ARBA" id="ARBA00022448"/>
    </source>
</evidence>
<feature type="compositionally biased region" description="Low complexity" evidence="14">
    <location>
        <begin position="10"/>
        <end position="24"/>
    </location>
</feature>
<feature type="compositionally biased region" description="Pro residues" evidence="14">
    <location>
        <begin position="53"/>
        <end position="65"/>
    </location>
</feature>
<proteinExistence type="predicted"/>
<keyword evidence="13" id="KW-0407">Ion channel</keyword>
<evidence type="ECO:0000256" key="8">
    <source>
        <dbReference type="ARBA" id="ARBA00022882"/>
    </source>
</evidence>
<evidence type="ECO:0000313" key="18">
    <source>
        <dbReference type="Proteomes" id="UP001189429"/>
    </source>
</evidence>
<keyword evidence="6 15" id="KW-0812">Transmembrane</keyword>
<evidence type="ECO:0000256" key="1">
    <source>
        <dbReference type="ARBA" id="ARBA00004141"/>
    </source>
</evidence>
<dbReference type="PROSITE" id="PS00018">
    <property type="entry name" value="EF_HAND_1"/>
    <property type="match status" value="1"/>
</dbReference>
<keyword evidence="8" id="KW-0851">Voltage-gated channel</keyword>
<reference evidence="17" key="1">
    <citation type="submission" date="2023-10" db="EMBL/GenBank/DDBJ databases">
        <authorList>
            <person name="Chen Y."/>
            <person name="Shah S."/>
            <person name="Dougan E. K."/>
            <person name="Thang M."/>
            <person name="Chan C."/>
        </authorList>
    </citation>
    <scope>NUCLEOTIDE SEQUENCE [LARGE SCALE GENOMIC DNA]</scope>
</reference>
<keyword evidence="12" id="KW-0325">Glycoprotein</keyword>
<dbReference type="InterPro" id="IPR027359">
    <property type="entry name" value="Volt_channel_dom_sf"/>
</dbReference>
<dbReference type="SMART" id="SM00054">
    <property type="entry name" value="EFh"/>
    <property type="match status" value="2"/>
</dbReference>
<evidence type="ECO:0000256" key="5">
    <source>
        <dbReference type="ARBA" id="ARBA00022673"/>
    </source>
</evidence>
<keyword evidence="18" id="KW-1185">Reference proteome</keyword>
<keyword evidence="4" id="KW-0109">Calcium transport</keyword>
<keyword evidence="2" id="KW-0813">Transport</keyword>
<accession>A0ABN9S9F8</accession>
<comment type="caution">
    <text evidence="17">The sequence shown here is derived from an EMBL/GenBank/DDBJ whole genome shotgun (WGS) entry which is preliminary data.</text>
</comment>
<evidence type="ECO:0000256" key="4">
    <source>
        <dbReference type="ARBA" id="ARBA00022568"/>
    </source>
</evidence>
<evidence type="ECO:0000313" key="17">
    <source>
        <dbReference type="EMBL" id="CAK0828460.1"/>
    </source>
</evidence>
<keyword evidence="5" id="KW-0107">Calcium channel</keyword>
<dbReference type="InterPro" id="IPR018247">
    <property type="entry name" value="EF_Hand_1_Ca_BS"/>
</dbReference>
<dbReference type="Pfam" id="PF00520">
    <property type="entry name" value="Ion_trans"/>
    <property type="match status" value="1"/>
</dbReference>
<dbReference type="Gene3D" id="1.20.120.350">
    <property type="entry name" value="Voltage-gated potassium channels. Chain C"/>
    <property type="match status" value="1"/>
</dbReference>
<dbReference type="Proteomes" id="UP001189429">
    <property type="component" value="Unassembled WGS sequence"/>
</dbReference>
<dbReference type="InterPro" id="IPR011992">
    <property type="entry name" value="EF-hand-dom_pair"/>
</dbReference>
<dbReference type="PANTHER" id="PTHR45628:SF7">
    <property type="entry name" value="VOLTAGE-DEPENDENT CALCIUM CHANNEL TYPE A SUBUNIT ALPHA-1"/>
    <property type="match status" value="1"/>
</dbReference>
<feature type="region of interest" description="Disordered" evidence="14">
    <location>
        <begin position="1"/>
        <end position="24"/>
    </location>
</feature>
<evidence type="ECO:0000256" key="6">
    <source>
        <dbReference type="ARBA" id="ARBA00022692"/>
    </source>
</evidence>
<feature type="domain" description="EF-hand" evidence="16">
    <location>
        <begin position="518"/>
        <end position="553"/>
    </location>
</feature>
<keyword evidence="7" id="KW-0106">Calcium</keyword>
<evidence type="ECO:0000256" key="3">
    <source>
        <dbReference type="ARBA" id="ARBA00022553"/>
    </source>
</evidence>
<dbReference type="PROSITE" id="PS50222">
    <property type="entry name" value="EF_HAND_2"/>
    <property type="match status" value="1"/>
</dbReference>
<dbReference type="InterPro" id="IPR050599">
    <property type="entry name" value="VDCC_alpha-1_subunit"/>
</dbReference>
<keyword evidence="9 15" id="KW-1133">Transmembrane helix</keyword>
<feature type="transmembrane region" description="Helical" evidence="15">
    <location>
        <begin position="335"/>
        <end position="360"/>
    </location>
</feature>
<keyword evidence="3" id="KW-0597">Phosphoprotein</keyword>
<evidence type="ECO:0000256" key="10">
    <source>
        <dbReference type="ARBA" id="ARBA00023065"/>
    </source>
</evidence>
<evidence type="ECO:0000256" key="12">
    <source>
        <dbReference type="ARBA" id="ARBA00023180"/>
    </source>
</evidence>
<protein>
    <recommendedName>
        <fullName evidence="16">EF-hand domain-containing protein</fullName>
    </recommendedName>
</protein>
<dbReference type="InterPro" id="IPR002048">
    <property type="entry name" value="EF_hand_dom"/>
</dbReference>
<evidence type="ECO:0000256" key="7">
    <source>
        <dbReference type="ARBA" id="ARBA00022837"/>
    </source>
</evidence>
<dbReference type="Gene3D" id="1.10.238.10">
    <property type="entry name" value="EF-hand"/>
    <property type="match status" value="1"/>
</dbReference>
<evidence type="ECO:0000256" key="14">
    <source>
        <dbReference type="SAM" id="MobiDB-lite"/>
    </source>
</evidence>
<dbReference type="Gene3D" id="1.10.287.70">
    <property type="match status" value="1"/>
</dbReference>
<dbReference type="SUPFAM" id="SSF81324">
    <property type="entry name" value="Voltage-gated potassium channels"/>
    <property type="match status" value="1"/>
</dbReference>
<evidence type="ECO:0000256" key="13">
    <source>
        <dbReference type="ARBA" id="ARBA00023303"/>
    </source>
</evidence>
<dbReference type="EMBL" id="CAUYUJ010010056">
    <property type="protein sequence ID" value="CAK0828460.1"/>
    <property type="molecule type" value="Genomic_DNA"/>
</dbReference>
<feature type="transmembrane region" description="Helical" evidence="15">
    <location>
        <begin position="431"/>
        <end position="451"/>
    </location>
</feature>
<organism evidence="17 18">
    <name type="scientific">Prorocentrum cordatum</name>
    <dbReference type="NCBI Taxonomy" id="2364126"/>
    <lineage>
        <taxon>Eukaryota</taxon>
        <taxon>Sar</taxon>
        <taxon>Alveolata</taxon>
        <taxon>Dinophyceae</taxon>
        <taxon>Prorocentrales</taxon>
        <taxon>Prorocentraceae</taxon>
        <taxon>Prorocentrum</taxon>
    </lineage>
</organism>
<sequence>MADAEDPREAPSGPSGDASSAVADAPRLLDALESLRLDVEAVFDRHRGLWPKAPGPPERPRPPVLGPADRGQDLPSHPVGLQLPPRTSERRVFPVVPTEQRLSVASRISLETVDSMPPSLRGLRRERESIHTEGSVRNWMRGLVEETQARSQPLTEIHRRMSVMSAKLNQNFRPARSGSADFIPRLVKRTEFDIARIILMILDVVLVAWDMQDAANRATSSLHSSAGIDDTVLFTVLQDLSCVLFVLDLCFRFAAGQLNPINSDGRGWQRFQVVVVVAQLLQAIGQHSHRHQRSSSRFRTSLAMLSTLRLARVLSLVLVTDVIRRHRFFRELRIMVLSLTGAVKAMVWSSLLVLMILLIFGTVLSEGALAFVAQNGPPAADAPDGSAALLARFGSLFDAVLTLFQVITGGVDWEVVWKNLDPLGWGFQGLLLLYIGFSLIALLNVLTAVMIESTLLRCKSDRGLAVQSAIMEKRDYIAAMKKVFRELDDEGNGEISQGQMQRRMQQPEVGAYFSQLGVDSDQVGKLFFLLDSNKNGTVDLEEFMLGCLKLRGDATRLDVAVLYREVQWMHEALEILGKQLSSCSPKGARKTATFVADVAGGRGSILPGAASDWDSEFVR</sequence>